<dbReference type="PANTHER" id="PTHR32044">
    <property type="entry name" value="GLUCOMANNAN 4-BETA-MANNOSYLTRANSFERASE 9"/>
    <property type="match status" value="1"/>
</dbReference>
<feature type="transmembrane region" description="Helical" evidence="9">
    <location>
        <begin position="347"/>
        <end position="367"/>
    </location>
</feature>
<evidence type="ECO:0000256" key="8">
    <source>
        <dbReference type="ARBA" id="ARBA00023316"/>
    </source>
</evidence>
<dbReference type="GO" id="GO:0016757">
    <property type="term" value="F:glycosyltransferase activity"/>
    <property type="evidence" value="ECO:0007669"/>
    <property type="project" value="UniProtKB-KW"/>
</dbReference>
<feature type="transmembrane region" description="Helical" evidence="9">
    <location>
        <begin position="444"/>
        <end position="465"/>
    </location>
</feature>
<dbReference type="Gene3D" id="3.90.550.10">
    <property type="entry name" value="Spore Coat Polysaccharide Biosynthesis Protein SpsA, Chain A"/>
    <property type="match status" value="1"/>
</dbReference>
<keyword evidence="2" id="KW-0328">Glycosyltransferase</keyword>
<dbReference type="KEGG" id="ahz:APS56_08020"/>
<feature type="transmembrane region" description="Helical" evidence="9">
    <location>
        <begin position="471"/>
        <end position="489"/>
    </location>
</feature>
<evidence type="ECO:0000256" key="5">
    <source>
        <dbReference type="ARBA" id="ARBA00022989"/>
    </source>
</evidence>
<accession>A0A0P0D8I3</accession>
<dbReference type="Pfam" id="PF13641">
    <property type="entry name" value="Glyco_tranf_2_3"/>
    <property type="match status" value="1"/>
</dbReference>
<protein>
    <submittedName>
        <fullName evidence="10">Glycosyl transferase family 2</fullName>
    </submittedName>
</protein>
<dbReference type="PATRIC" id="fig|1736674.3.peg.1640"/>
<keyword evidence="3 10" id="KW-0808">Transferase</keyword>
<evidence type="ECO:0000256" key="7">
    <source>
        <dbReference type="ARBA" id="ARBA00023136"/>
    </source>
</evidence>
<evidence type="ECO:0000256" key="9">
    <source>
        <dbReference type="SAM" id="Phobius"/>
    </source>
</evidence>
<keyword evidence="4 9" id="KW-0812">Transmembrane</keyword>
<keyword evidence="6" id="KW-0333">Golgi apparatus</keyword>
<dbReference type="FunFam" id="3.90.550.10:FF:000057">
    <property type="entry name" value="Glycosyltransferase-like protein, family 2"/>
    <property type="match status" value="1"/>
</dbReference>
<evidence type="ECO:0000256" key="6">
    <source>
        <dbReference type="ARBA" id="ARBA00023034"/>
    </source>
</evidence>
<feature type="transmembrane region" description="Helical" evidence="9">
    <location>
        <begin position="379"/>
        <end position="398"/>
    </location>
</feature>
<evidence type="ECO:0000313" key="11">
    <source>
        <dbReference type="Proteomes" id="UP000057981"/>
    </source>
</evidence>
<dbReference type="STRING" id="1736674.APS56_08020"/>
<evidence type="ECO:0000256" key="4">
    <source>
        <dbReference type="ARBA" id="ARBA00022692"/>
    </source>
</evidence>
<evidence type="ECO:0000313" key="10">
    <source>
        <dbReference type="EMBL" id="ALJ05075.1"/>
    </source>
</evidence>
<feature type="transmembrane region" description="Helical" evidence="9">
    <location>
        <begin position="311"/>
        <end position="335"/>
    </location>
</feature>
<name>A0A0P0D8I3_9FLAO</name>
<evidence type="ECO:0000256" key="2">
    <source>
        <dbReference type="ARBA" id="ARBA00022676"/>
    </source>
</evidence>
<dbReference type="CDD" id="cd06437">
    <property type="entry name" value="CESA_CaSu_A2"/>
    <property type="match status" value="1"/>
</dbReference>
<dbReference type="Proteomes" id="UP000057981">
    <property type="component" value="Chromosome"/>
</dbReference>
<dbReference type="GO" id="GO:0071555">
    <property type="term" value="P:cell wall organization"/>
    <property type="evidence" value="ECO:0007669"/>
    <property type="project" value="UniProtKB-KW"/>
</dbReference>
<dbReference type="OrthoDB" id="9806824at2"/>
<gene>
    <name evidence="10" type="ORF">APS56_08020</name>
</gene>
<evidence type="ECO:0000256" key="3">
    <source>
        <dbReference type="ARBA" id="ARBA00022679"/>
    </source>
</evidence>
<dbReference type="PANTHER" id="PTHR32044:SF80">
    <property type="entry name" value="XYLOGLUCAN GLYCOSYLTRANSFERASE 2-RELATED"/>
    <property type="match status" value="1"/>
</dbReference>
<keyword evidence="7 9" id="KW-0472">Membrane</keyword>
<reference evidence="10 11" key="1">
    <citation type="submission" date="2015-10" db="EMBL/GenBank/DDBJ databases">
        <authorList>
            <person name="Gilbert D.G."/>
        </authorList>
    </citation>
    <scope>NUCLEOTIDE SEQUENCE [LARGE SCALE GENOMIC DNA]</scope>
    <source>
        <strain evidence="11">HZ-22</strain>
    </source>
</reference>
<proteinExistence type="predicted"/>
<dbReference type="EMBL" id="CP012898">
    <property type="protein sequence ID" value="ALJ05075.1"/>
    <property type="molecule type" value="Genomic_DNA"/>
</dbReference>
<dbReference type="SUPFAM" id="SSF53448">
    <property type="entry name" value="Nucleotide-diphospho-sugar transferases"/>
    <property type="match status" value="1"/>
</dbReference>
<keyword evidence="5 9" id="KW-1133">Transmembrane helix</keyword>
<sequence>MILQTTVIIIYTIALVLIFLYALAQLNLLSNYLSSKRKKDNSPKFNLSNPNEVPYITIQLPVYNEMYVMERLLDNIALIEYPKDKLEIQVLDDSTDETLESTRQHIESIKKTGVNIQHITRTDRSGYKAGALKEGLKIAKGEFIAIFDSDFLPQPDWLKQTVPYFKDKKIGVVQTRWGHINRNYSILTKIQAFALDAHFTLEQTGRNSKGHFINFNGTAGLWRKTCIIDAGNWEGDTLTEDLDLSYRAQLKNWKFKYLEDVETPAELPIVISAARSQQFRWNKGGAENFKKMLKRVINSKNISTKTKVHGLLHLLNSTMFLNVLIVGVLSIPMLYIKNEYAHLRPYFYVMSFFVLSSIIFFICYWFMYKNVYGGGFKNFIKYIGLFFVFFSIAMGFSLHNSIAVLEGHLGKKSEFVRTPKFNISKYKDNWKTNKYIKKSISINVVFEGLLMLYFAFGMYSAFIVGNQGGDFGLFPFHLMLFIGFGYVFFKSITSKA</sequence>
<evidence type="ECO:0000256" key="1">
    <source>
        <dbReference type="ARBA" id="ARBA00004653"/>
    </source>
</evidence>
<comment type="subcellular location">
    <subcellularLocation>
        <location evidence="1">Golgi apparatus membrane</location>
        <topology evidence="1">Multi-pass membrane protein</topology>
    </subcellularLocation>
</comment>
<keyword evidence="11" id="KW-1185">Reference proteome</keyword>
<dbReference type="AlphaFoldDB" id="A0A0P0D8I3"/>
<dbReference type="InterPro" id="IPR029044">
    <property type="entry name" value="Nucleotide-diphossugar_trans"/>
</dbReference>
<feature type="transmembrane region" description="Helical" evidence="9">
    <location>
        <begin position="7"/>
        <end position="29"/>
    </location>
</feature>
<organism evidence="10 11">
    <name type="scientific">Pseudalgibacter alginicilyticus</name>
    <dbReference type="NCBI Taxonomy" id="1736674"/>
    <lineage>
        <taxon>Bacteria</taxon>
        <taxon>Pseudomonadati</taxon>
        <taxon>Bacteroidota</taxon>
        <taxon>Flavobacteriia</taxon>
        <taxon>Flavobacteriales</taxon>
        <taxon>Flavobacteriaceae</taxon>
        <taxon>Pseudalgibacter</taxon>
    </lineage>
</organism>
<keyword evidence="8" id="KW-0961">Cell wall biogenesis/degradation</keyword>
<dbReference type="RefSeq" id="WP_054727001.1">
    <property type="nucleotide sequence ID" value="NZ_CP012898.1"/>
</dbReference>